<name>A0A8E2EGK7_9PEZI</name>
<organism evidence="1 2">
    <name type="scientific">Lepidopterella palustris CBS 459.81</name>
    <dbReference type="NCBI Taxonomy" id="1314670"/>
    <lineage>
        <taxon>Eukaryota</taxon>
        <taxon>Fungi</taxon>
        <taxon>Dikarya</taxon>
        <taxon>Ascomycota</taxon>
        <taxon>Pezizomycotina</taxon>
        <taxon>Dothideomycetes</taxon>
        <taxon>Pleosporomycetidae</taxon>
        <taxon>Mytilinidiales</taxon>
        <taxon>Argynnaceae</taxon>
        <taxon>Lepidopterella</taxon>
    </lineage>
</organism>
<evidence type="ECO:0008006" key="3">
    <source>
        <dbReference type="Google" id="ProtNLM"/>
    </source>
</evidence>
<evidence type="ECO:0000313" key="2">
    <source>
        <dbReference type="Proteomes" id="UP000250266"/>
    </source>
</evidence>
<dbReference type="Proteomes" id="UP000250266">
    <property type="component" value="Unassembled WGS sequence"/>
</dbReference>
<dbReference type="Gene3D" id="3.30.420.10">
    <property type="entry name" value="Ribonuclease H-like superfamily/Ribonuclease H"/>
    <property type="match status" value="1"/>
</dbReference>
<protein>
    <recommendedName>
        <fullName evidence="3">Tc1-like transposase DDE domain-containing protein</fullName>
    </recommendedName>
</protein>
<keyword evidence="2" id="KW-1185">Reference proteome</keyword>
<sequence length="75" mass="9005">MKWPANLPDLNPIKNIWQLLKHQIGKRFPKSVKEVRRYTQEKWAKLKLLDFSKRVLNIRERCLAVIEANGGYTKW</sequence>
<dbReference type="AlphaFoldDB" id="A0A8E2EGK7"/>
<dbReference type="OrthoDB" id="5410741at2759"/>
<dbReference type="EMBL" id="KV744860">
    <property type="protein sequence ID" value="OCK83483.1"/>
    <property type="molecule type" value="Genomic_DNA"/>
</dbReference>
<reference evidence="1 2" key="1">
    <citation type="journal article" date="2016" name="Nat. Commun.">
        <title>Ectomycorrhizal ecology is imprinted in the genome of the dominant symbiotic fungus Cenococcum geophilum.</title>
        <authorList>
            <consortium name="DOE Joint Genome Institute"/>
            <person name="Peter M."/>
            <person name="Kohler A."/>
            <person name="Ohm R.A."/>
            <person name="Kuo A."/>
            <person name="Krutzmann J."/>
            <person name="Morin E."/>
            <person name="Arend M."/>
            <person name="Barry K.W."/>
            <person name="Binder M."/>
            <person name="Choi C."/>
            <person name="Clum A."/>
            <person name="Copeland A."/>
            <person name="Grisel N."/>
            <person name="Haridas S."/>
            <person name="Kipfer T."/>
            <person name="LaButti K."/>
            <person name="Lindquist E."/>
            <person name="Lipzen A."/>
            <person name="Maire R."/>
            <person name="Meier B."/>
            <person name="Mihaltcheva S."/>
            <person name="Molinier V."/>
            <person name="Murat C."/>
            <person name="Poggeler S."/>
            <person name="Quandt C.A."/>
            <person name="Sperisen C."/>
            <person name="Tritt A."/>
            <person name="Tisserant E."/>
            <person name="Crous P.W."/>
            <person name="Henrissat B."/>
            <person name="Nehls U."/>
            <person name="Egli S."/>
            <person name="Spatafora J.W."/>
            <person name="Grigoriev I.V."/>
            <person name="Martin F.M."/>
        </authorList>
    </citation>
    <scope>NUCLEOTIDE SEQUENCE [LARGE SCALE GENOMIC DNA]</scope>
    <source>
        <strain evidence="1 2">CBS 459.81</strain>
    </source>
</reference>
<accession>A0A8E2EGK7</accession>
<dbReference type="InterPro" id="IPR036397">
    <property type="entry name" value="RNaseH_sf"/>
</dbReference>
<gene>
    <name evidence="1" type="ORF">K432DRAFT_291026</name>
</gene>
<dbReference type="GO" id="GO:0003676">
    <property type="term" value="F:nucleic acid binding"/>
    <property type="evidence" value="ECO:0007669"/>
    <property type="project" value="InterPro"/>
</dbReference>
<proteinExistence type="predicted"/>
<evidence type="ECO:0000313" key="1">
    <source>
        <dbReference type="EMBL" id="OCK83483.1"/>
    </source>
</evidence>